<dbReference type="EMBL" id="KZ559162">
    <property type="protein sequence ID" value="PLB35444.1"/>
    <property type="molecule type" value="Genomic_DNA"/>
</dbReference>
<feature type="compositionally biased region" description="Basic and acidic residues" evidence="10">
    <location>
        <begin position="19"/>
        <end position="33"/>
    </location>
</feature>
<dbReference type="STRING" id="41067.A0A2I2F485"/>
<dbReference type="GO" id="GO:0003677">
    <property type="term" value="F:DNA binding"/>
    <property type="evidence" value="ECO:0007669"/>
    <property type="project" value="UniProtKB-KW"/>
</dbReference>
<evidence type="ECO:0000256" key="7">
    <source>
        <dbReference type="ARBA" id="ARBA00023159"/>
    </source>
</evidence>
<feature type="domain" description="Zn(2)-C6 fungal-type" evidence="11">
    <location>
        <begin position="47"/>
        <end position="77"/>
    </location>
</feature>
<dbReference type="GO" id="GO:0006351">
    <property type="term" value="P:DNA-templated transcription"/>
    <property type="evidence" value="ECO:0007669"/>
    <property type="project" value="InterPro"/>
</dbReference>
<dbReference type="GO" id="GO:0000981">
    <property type="term" value="F:DNA-binding transcription factor activity, RNA polymerase II-specific"/>
    <property type="evidence" value="ECO:0007669"/>
    <property type="project" value="InterPro"/>
</dbReference>
<feature type="compositionally biased region" description="Polar residues" evidence="10">
    <location>
        <begin position="209"/>
        <end position="223"/>
    </location>
</feature>
<dbReference type="PANTHER" id="PTHR47655:SF2">
    <property type="entry name" value="QUINIC ACID UTILIZATION ACTIVATOR"/>
    <property type="match status" value="1"/>
</dbReference>
<dbReference type="CDD" id="cd12148">
    <property type="entry name" value="fungal_TF_MHR"/>
    <property type="match status" value="1"/>
</dbReference>
<feature type="region of interest" description="Disordered" evidence="10">
    <location>
        <begin position="739"/>
        <end position="780"/>
    </location>
</feature>
<dbReference type="PANTHER" id="PTHR47655">
    <property type="entry name" value="QUINIC ACID UTILIZATION ACTIVATOR"/>
    <property type="match status" value="1"/>
</dbReference>
<evidence type="ECO:0000256" key="4">
    <source>
        <dbReference type="ARBA" id="ARBA00022911"/>
    </source>
</evidence>
<comment type="subcellular location">
    <subcellularLocation>
        <location evidence="1">Nucleus</location>
    </subcellularLocation>
</comment>
<name>A0A2I2F485_ASPCN</name>
<dbReference type="InterPro" id="IPR001138">
    <property type="entry name" value="Zn2Cys6_DnaBD"/>
</dbReference>
<proteinExistence type="predicted"/>
<dbReference type="PROSITE" id="PS50048">
    <property type="entry name" value="ZN2_CY6_FUNGAL_2"/>
    <property type="match status" value="1"/>
</dbReference>
<dbReference type="InterPro" id="IPR052783">
    <property type="entry name" value="Metabolic/Drug-Res_Regulator"/>
</dbReference>
<feature type="region of interest" description="Disordered" evidence="10">
    <location>
        <begin position="1"/>
        <end position="45"/>
    </location>
</feature>
<evidence type="ECO:0000256" key="8">
    <source>
        <dbReference type="ARBA" id="ARBA00023163"/>
    </source>
</evidence>
<sequence length="873" mass="95794">MTGDTRHTARGSSRLKRRLTGDDDSGKSNRAADESVSNPKRQRVSRACDNCRSKKDKCDGVKPVCSTCASLSRPCTYKANPKKRGLPTGYIRSLELLWGLVFCKIQGSEDVVRALLKTANLPSHLASMGKETEASDTLLASFKNSAMLKDIEKMILSLEQPEEDQDKSDHIPGDNDSPSDAGSSALASHALEWHLPQIQAYGGEALTTPGFSPTKTPSVTSTARLPPSMTRDCGSQTMDTDVTIHPPSQPLSLRVDHHTTPLKLPSNVWPLLDIYFSYTQCWFPILEKHDILRTAFRHSEDDAPVDPSSPGSGDYAALWAALALASVQDTSISKTGARSRQDCNVLYTTAKSLIPDESDAYEMGHVQALLILSLVKFGQHKWMTSWILVGQAVRVARFFSGLDSLQGQPANRDGMASPRTKHVLLGCFVLETLISMQIGQAPSMRKDDVAKIGLINEDGLEEWHPWEDQTGLQAGEPSRGSFHRGPLLALSTFNRLVSLMCILNELCCLRQSPPAALPQLETLQRQLQSWASALSKSYRVDLQNPAKVGSPHIFGLEVMYESVTTSLNTQFAVQQGDGHGLESSYMKCATESSRRLLLLLQAYVENYSLAATCPTFGMILGFGTLQTTLSLEAEPELKKELQSFVSRLSAVWADPKITVPELTPAEQPPTSETMTLTRTREETHSHVPSDNSTVIPQATTNISINPSRSTQMTNESRRDLATPESLIANLWMRTPSNTEGNIPLSLSTPTPSLNVHGSPKESRHRASMSEKPSNETPMAIPDTATQFHRNEPQYPTPFTEPNLNLGAFVGVDGYGSLQRQRIAPDLDALFDELASLDGTEHADNQPEFMQNLGFVPDAGIPEFYPYTHQVDPS</sequence>
<evidence type="ECO:0000259" key="11">
    <source>
        <dbReference type="PROSITE" id="PS50048"/>
    </source>
</evidence>
<evidence type="ECO:0000256" key="1">
    <source>
        <dbReference type="ARBA" id="ARBA00004123"/>
    </source>
</evidence>
<evidence type="ECO:0000256" key="5">
    <source>
        <dbReference type="ARBA" id="ARBA00023015"/>
    </source>
</evidence>
<dbReference type="GO" id="GO:0008270">
    <property type="term" value="F:zinc ion binding"/>
    <property type="evidence" value="ECO:0007669"/>
    <property type="project" value="InterPro"/>
</dbReference>
<accession>A0A2I2F485</accession>
<dbReference type="GO" id="GO:0005634">
    <property type="term" value="C:nucleus"/>
    <property type="evidence" value="ECO:0007669"/>
    <property type="project" value="UniProtKB-SubCell"/>
</dbReference>
<dbReference type="AlphaFoldDB" id="A0A2I2F485"/>
<evidence type="ECO:0000256" key="10">
    <source>
        <dbReference type="SAM" id="MobiDB-lite"/>
    </source>
</evidence>
<dbReference type="SMART" id="SM00066">
    <property type="entry name" value="GAL4"/>
    <property type="match status" value="1"/>
</dbReference>
<keyword evidence="4" id="KW-0672">Quinate metabolism</keyword>
<keyword evidence="2" id="KW-0479">Metal-binding</keyword>
<keyword evidence="5" id="KW-0805">Transcription regulation</keyword>
<keyword evidence="7" id="KW-0010">Activator</keyword>
<feature type="region of interest" description="Disordered" evidence="10">
    <location>
        <begin position="160"/>
        <end position="185"/>
    </location>
</feature>
<dbReference type="CDD" id="cd00067">
    <property type="entry name" value="GAL4"/>
    <property type="match status" value="1"/>
</dbReference>
<dbReference type="OrthoDB" id="3364175at2759"/>
<dbReference type="GO" id="GO:0045944">
    <property type="term" value="P:positive regulation of transcription by RNA polymerase II"/>
    <property type="evidence" value="ECO:0007669"/>
    <property type="project" value="TreeGrafter"/>
</dbReference>
<dbReference type="Gene3D" id="4.10.240.10">
    <property type="entry name" value="Zn(2)-C6 fungal-type DNA-binding domain"/>
    <property type="match status" value="1"/>
</dbReference>
<dbReference type="Pfam" id="PF04082">
    <property type="entry name" value="Fungal_trans"/>
    <property type="match status" value="1"/>
</dbReference>
<evidence type="ECO:0000256" key="3">
    <source>
        <dbReference type="ARBA" id="ARBA00022833"/>
    </source>
</evidence>
<keyword evidence="8" id="KW-0804">Transcription</keyword>
<keyword evidence="9" id="KW-0539">Nucleus</keyword>
<feature type="compositionally biased region" description="Polar residues" evidence="10">
    <location>
        <begin position="739"/>
        <end position="755"/>
    </location>
</feature>
<dbReference type="FunFam" id="4.10.240.10:FF:000005">
    <property type="entry name" value="Quinic acid utilization activator"/>
    <property type="match status" value="1"/>
</dbReference>
<organism evidence="12 13">
    <name type="scientific">Aspergillus candidus</name>
    <dbReference type="NCBI Taxonomy" id="41067"/>
    <lineage>
        <taxon>Eukaryota</taxon>
        <taxon>Fungi</taxon>
        <taxon>Dikarya</taxon>
        <taxon>Ascomycota</taxon>
        <taxon>Pezizomycotina</taxon>
        <taxon>Eurotiomycetes</taxon>
        <taxon>Eurotiomycetidae</taxon>
        <taxon>Eurotiales</taxon>
        <taxon>Aspergillaceae</taxon>
        <taxon>Aspergillus</taxon>
        <taxon>Aspergillus subgen. Circumdati</taxon>
    </lineage>
</organism>
<dbReference type="RefSeq" id="XP_024669456.1">
    <property type="nucleotide sequence ID" value="XM_024817840.1"/>
</dbReference>
<protein>
    <submittedName>
        <fullName evidence="12">Fungal-specific transcription factor domain-domain-containing protein</fullName>
    </submittedName>
</protein>
<keyword evidence="13" id="KW-1185">Reference proteome</keyword>
<keyword evidence="3" id="KW-0862">Zinc</keyword>
<feature type="region of interest" description="Disordered" evidence="10">
    <location>
        <begin position="204"/>
        <end position="236"/>
    </location>
</feature>
<dbReference type="InterPro" id="IPR036864">
    <property type="entry name" value="Zn2-C6_fun-type_DNA-bd_sf"/>
</dbReference>
<dbReference type="Proteomes" id="UP000234585">
    <property type="component" value="Unassembled WGS sequence"/>
</dbReference>
<evidence type="ECO:0000256" key="6">
    <source>
        <dbReference type="ARBA" id="ARBA00023125"/>
    </source>
</evidence>
<dbReference type="SUPFAM" id="SSF57701">
    <property type="entry name" value="Zn2/Cys6 DNA-binding domain"/>
    <property type="match status" value="1"/>
</dbReference>
<evidence type="ECO:0000313" key="12">
    <source>
        <dbReference type="EMBL" id="PLB35444.1"/>
    </source>
</evidence>
<dbReference type="PROSITE" id="PS00463">
    <property type="entry name" value="ZN2_CY6_FUNGAL_1"/>
    <property type="match status" value="1"/>
</dbReference>
<feature type="compositionally biased region" description="Polar residues" evidence="10">
    <location>
        <begin position="176"/>
        <end position="185"/>
    </location>
</feature>
<evidence type="ECO:0000256" key="9">
    <source>
        <dbReference type="ARBA" id="ARBA00023242"/>
    </source>
</evidence>
<keyword evidence="6" id="KW-0238">DNA-binding</keyword>
<evidence type="ECO:0000313" key="13">
    <source>
        <dbReference type="Proteomes" id="UP000234585"/>
    </source>
</evidence>
<dbReference type="GeneID" id="36525000"/>
<reference evidence="12 13" key="1">
    <citation type="submission" date="2017-12" db="EMBL/GenBank/DDBJ databases">
        <authorList>
            <consortium name="DOE Joint Genome Institute"/>
            <person name="Haridas S."/>
            <person name="Kjaerbolling I."/>
            <person name="Vesth T.C."/>
            <person name="Frisvad J.C."/>
            <person name="Nybo J.L."/>
            <person name="Theobald S."/>
            <person name="Kuo A."/>
            <person name="Bowyer P."/>
            <person name="Matsuda Y."/>
            <person name="Mondo S."/>
            <person name="Lyhne E.K."/>
            <person name="Kogle M.E."/>
            <person name="Clum A."/>
            <person name="Lipzen A."/>
            <person name="Salamov A."/>
            <person name="Ngan C.Y."/>
            <person name="Daum C."/>
            <person name="Chiniquy J."/>
            <person name="Barry K."/>
            <person name="LaButti K."/>
            <person name="Simmons B.A."/>
            <person name="Magnuson J.K."/>
            <person name="Mortensen U.H."/>
            <person name="Larsen T.O."/>
            <person name="Grigoriev I.V."/>
            <person name="Baker S.E."/>
            <person name="Andersen M.R."/>
            <person name="Nordberg H.P."/>
            <person name="Cantor M.N."/>
            <person name="Hua S.X."/>
        </authorList>
    </citation>
    <scope>NUCLEOTIDE SEQUENCE [LARGE SCALE GENOMIC DNA]</scope>
    <source>
        <strain evidence="12 13">CBS 102.13</strain>
    </source>
</reference>
<dbReference type="InterPro" id="IPR007219">
    <property type="entry name" value="XnlR_reg_dom"/>
</dbReference>
<evidence type="ECO:0000256" key="2">
    <source>
        <dbReference type="ARBA" id="ARBA00022723"/>
    </source>
</evidence>
<gene>
    <name evidence="12" type="ORF">BDW47DRAFT_133460</name>
</gene>
<dbReference type="Pfam" id="PF00172">
    <property type="entry name" value="Zn_clus"/>
    <property type="match status" value="1"/>
</dbReference>